<sequence>MQTRLKRNMRVFTFASLLLAANFTSAIELDLENEDSIVSAGRTIVEHIFTIYKGNETGEIPGLLPDPYYWWHAGLMFDSLINYWAVSGDRDLTDVVSQGLAFQVGPDNNYMPPNQSKSLGNDDMAFWASAALTAAELGLPQPQGFNVSWLQLAENTFNSIVVRWDTETCGGGLKWQIFSFNNGYNYKNSVSTLTFAQLGARLARFTGNTTYSDWAARSLTWLQEVGLFELPSGQEGSEASTASNRVAIYDGTDDLTNCSEINHIEWTQNAGLLLSTSAYASNATGGTRTWSAYSFAGLVYANTFFAGSEDDSTRGIITEPACIPTENCNVDQIAFRTLLARGLARTRDLTLNSNTTSSEGDSTTYDTINRILRNSALAAARSCTGGESGNVCGLDWRSESFDGNEGIGEDLAALEVILGNLPRRQFATENETVNGSGNGTLGAGSNAGGNNGTQVQAQGGENVASGLRLPTFVLATLMAGAVAVLL</sequence>
<dbReference type="EC" id="3.2.1.101" evidence="3 8"/>
<evidence type="ECO:0000256" key="5">
    <source>
        <dbReference type="ARBA" id="ARBA00022801"/>
    </source>
</evidence>
<dbReference type="AlphaFoldDB" id="A0A2G5IDM2"/>
<name>A0A2G5IDM2_CERBT</name>
<dbReference type="Pfam" id="PF03663">
    <property type="entry name" value="Glyco_hydro_76"/>
    <property type="match status" value="1"/>
</dbReference>
<dbReference type="PIRSF" id="PIRSF016302">
    <property type="entry name" value="Man_a_manosd"/>
    <property type="match status" value="1"/>
</dbReference>
<feature type="signal peptide" evidence="10">
    <location>
        <begin position="1"/>
        <end position="26"/>
    </location>
</feature>
<evidence type="ECO:0000313" key="12">
    <source>
        <dbReference type="Proteomes" id="UP000230605"/>
    </source>
</evidence>
<comment type="similarity">
    <text evidence="2 8">Belongs to the glycosyl hydrolase 76 family.</text>
</comment>
<dbReference type="PANTHER" id="PTHR12145">
    <property type="entry name" value="MANNAN ENDO-1,6-ALPHA-MANNOSIDASE DCW1"/>
    <property type="match status" value="1"/>
</dbReference>
<reference evidence="11 12" key="1">
    <citation type="submission" date="2015-10" db="EMBL/GenBank/DDBJ databases">
        <title>The cercosporin biosynthetic gene cluster was horizontally transferred to several fungal lineages and shown to be expanded in Cercospora beticola based on microsynteny with recipient genomes.</title>
        <authorList>
            <person name="De Jonge R."/>
            <person name="Ebert M.K."/>
            <person name="Suttle J.C."/>
            <person name="Jurick Ii W.M."/>
            <person name="Secor G.A."/>
            <person name="Thomma B.P."/>
            <person name="Van De Peer Y."/>
            <person name="Bolton M.D."/>
        </authorList>
    </citation>
    <scope>NUCLEOTIDE SEQUENCE [LARGE SCALE GENOMIC DNA]</scope>
    <source>
        <strain evidence="11 12">09-40</strain>
    </source>
</reference>
<evidence type="ECO:0000256" key="7">
    <source>
        <dbReference type="ARBA" id="ARBA00023295"/>
    </source>
</evidence>
<comment type="caution">
    <text evidence="11">The sequence shown here is derived from an EMBL/GenBank/DDBJ whole genome shotgun (WGS) entry which is preliminary data.</text>
</comment>
<feature type="region of interest" description="Disordered" evidence="9">
    <location>
        <begin position="430"/>
        <end position="456"/>
    </location>
</feature>
<dbReference type="GO" id="GO:0009272">
    <property type="term" value="P:fungal-type cell wall biogenesis"/>
    <property type="evidence" value="ECO:0007669"/>
    <property type="project" value="TreeGrafter"/>
</dbReference>
<evidence type="ECO:0000256" key="3">
    <source>
        <dbReference type="ARBA" id="ARBA00012350"/>
    </source>
</evidence>
<organism evidence="11 12">
    <name type="scientific">Cercospora beticola</name>
    <name type="common">Sugarbeet leaf spot fungus</name>
    <dbReference type="NCBI Taxonomy" id="122368"/>
    <lineage>
        <taxon>Eukaryota</taxon>
        <taxon>Fungi</taxon>
        <taxon>Dikarya</taxon>
        <taxon>Ascomycota</taxon>
        <taxon>Pezizomycotina</taxon>
        <taxon>Dothideomycetes</taxon>
        <taxon>Dothideomycetidae</taxon>
        <taxon>Mycosphaerellales</taxon>
        <taxon>Mycosphaerellaceae</taxon>
        <taxon>Cercospora</taxon>
    </lineage>
</organism>
<keyword evidence="6" id="KW-0325">Glycoprotein</keyword>
<dbReference type="InterPro" id="IPR008928">
    <property type="entry name" value="6-hairpin_glycosidase_sf"/>
</dbReference>
<dbReference type="InterPro" id="IPR005198">
    <property type="entry name" value="Glyco_hydro_76"/>
</dbReference>
<evidence type="ECO:0000256" key="9">
    <source>
        <dbReference type="SAM" id="MobiDB-lite"/>
    </source>
</evidence>
<dbReference type="EMBL" id="LKMD01000099">
    <property type="protein sequence ID" value="PIB02875.1"/>
    <property type="molecule type" value="Genomic_DNA"/>
</dbReference>
<protein>
    <recommendedName>
        <fullName evidence="3 8">Mannan endo-1,6-alpha-mannosidase</fullName>
        <ecNumber evidence="3 8">3.2.1.101</ecNumber>
    </recommendedName>
</protein>
<evidence type="ECO:0000256" key="2">
    <source>
        <dbReference type="ARBA" id="ARBA00009699"/>
    </source>
</evidence>
<evidence type="ECO:0000313" key="11">
    <source>
        <dbReference type="EMBL" id="PIB02875.1"/>
    </source>
</evidence>
<gene>
    <name evidence="11" type="ORF">CB0940_11792</name>
</gene>
<proteinExistence type="inferred from homology"/>
<feature type="compositionally biased region" description="Gly residues" evidence="9">
    <location>
        <begin position="436"/>
        <end position="451"/>
    </location>
</feature>
<evidence type="ECO:0000256" key="6">
    <source>
        <dbReference type="ARBA" id="ARBA00023180"/>
    </source>
</evidence>
<evidence type="ECO:0000256" key="1">
    <source>
        <dbReference type="ARBA" id="ARBA00001452"/>
    </source>
</evidence>
<dbReference type="InterPro" id="IPR014480">
    <property type="entry name" value="Mannan-1_6-alpha_mannosidase"/>
</dbReference>
<feature type="chain" id="PRO_5013929050" description="Mannan endo-1,6-alpha-mannosidase" evidence="10">
    <location>
        <begin position="27"/>
        <end position="486"/>
    </location>
</feature>
<dbReference type="Proteomes" id="UP000230605">
    <property type="component" value="Chromosome 10"/>
</dbReference>
<dbReference type="SUPFAM" id="SSF48208">
    <property type="entry name" value="Six-hairpin glycosidases"/>
    <property type="match status" value="1"/>
</dbReference>
<evidence type="ECO:0000256" key="4">
    <source>
        <dbReference type="ARBA" id="ARBA00022729"/>
    </source>
</evidence>
<keyword evidence="4 10" id="KW-0732">Signal</keyword>
<dbReference type="GO" id="GO:0008496">
    <property type="term" value="F:mannan endo-1,6-alpha-mannosidase activity"/>
    <property type="evidence" value="ECO:0007669"/>
    <property type="project" value="UniProtKB-UniRule"/>
</dbReference>
<dbReference type="PANTHER" id="PTHR12145:SF36">
    <property type="entry name" value="MANNAN ENDO-1,6-ALPHA-MANNOSIDASE DCW1"/>
    <property type="match status" value="1"/>
</dbReference>
<keyword evidence="7 8" id="KW-0326">Glycosidase</keyword>
<keyword evidence="5 8" id="KW-0378">Hydrolase</keyword>
<dbReference type="OrthoDB" id="9984024at2759"/>
<dbReference type="GO" id="GO:0016052">
    <property type="term" value="P:carbohydrate catabolic process"/>
    <property type="evidence" value="ECO:0007669"/>
    <property type="project" value="InterPro"/>
</dbReference>
<comment type="catalytic activity">
    <reaction evidence="1 8">
        <text>Random hydrolysis of (1-&gt;6)-alpha-D-mannosidic linkages in unbranched (1-&gt;6)-mannans.</text>
        <dbReference type="EC" id="3.2.1.101"/>
    </reaction>
</comment>
<accession>A0A2G5IDM2</accession>
<evidence type="ECO:0000256" key="8">
    <source>
        <dbReference type="PIRNR" id="PIRNR016302"/>
    </source>
</evidence>
<dbReference type="Gene3D" id="1.50.10.20">
    <property type="match status" value="1"/>
</dbReference>
<evidence type="ECO:0000256" key="10">
    <source>
        <dbReference type="SAM" id="SignalP"/>
    </source>
</evidence>